<dbReference type="Proteomes" id="UP000236321">
    <property type="component" value="Unassembled WGS sequence"/>
</dbReference>
<accession>A0A2H6BMP0</accession>
<organism evidence="1 2">
    <name type="scientific">Microcystis aeruginosa NIES-298</name>
    <dbReference type="NCBI Taxonomy" id="449468"/>
    <lineage>
        <taxon>Bacteria</taxon>
        <taxon>Bacillati</taxon>
        <taxon>Cyanobacteriota</taxon>
        <taxon>Cyanophyceae</taxon>
        <taxon>Oscillatoriophycideae</taxon>
        <taxon>Chroococcales</taxon>
        <taxon>Microcystaceae</taxon>
        <taxon>Microcystis</taxon>
    </lineage>
</organism>
<evidence type="ECO:0000313" key="2">
    <source>
        <dbReference type="Proteomes" id="UP000236321"/>
    </source>
</evidence>
<evidence type="ECO:0000313" key="1">
    <source>
        <dbReference type="EMBL" id="GBD51420.1"/>
    </source>
</evidence>
<comment type="caution">
    <text evidence="1">The sequence shown here is derived from an EMBL/GenBank/DDBJ whole genome shotgun (WGS) entry which is preliminary data.</text>
</comment>
<dbReference type="EMBL" id="BEYQ01000001">
    <property type="protein sequence ID" value="GBD51420.1"/>
    <property type="molecule type" value="Genomic_DNA"/>
</dbReference>
<gene>
    <name evidence="1" type="ORF">BGM30_05130</name>
</gene>
<proteinExistence type="predicted"/>
<dbReference type="RefSeq" id="WP_016517020.1">
    <property type="nucleotide sequence ID" value="NZ_BEIU01000016.1"/>
</dbReference>
<sequence>MSSAITEAITTIALGETRFNLSLTEDGAFFPNGKVIYCPYLAMKKRV</sequence>
<dbReference type="AlphaFoldDB" id="A0A2H6BMP0"/>
<name>A0A2H6BMP0_MICAE</name>
<reference evidence="2" key="1">
    <citation type="submission" date="2017-12" db="EMBL/GenBank/DDBJ databases">
        <title>Improved Draft Genome Sequence of Microcystis aeruginosa NIES-298, a Microcystin-Producing Cyanobacterium from Lake Kasumigaura, Japan.</title>
        <authorList>
            <person name="Yamaguchi H."/>
            <person name="Suzuki S."/>
            <person name="Kawachi M."/>
        </authorList>
    </citation>
    <scope>NUCLEOTIDE SEQUENCE [LARGE SCALE GENOMIC DNA]</scope>
    <source>
        <strain evidence="2">NIES-298</strain>
    </source>
</reference>
<protein>
    <submittedName>
        <fullName evidence="1">Uncharacterized protein</fullName>
    </submittedName>
</protein>